<dbReference type="EnsemblPlants" id="Zm00001eb356640_T001">
    <property type="protein sequence ID" value="Zm00001eb356640_P001"/>
    <property type="gene ID" value="Zm00001eb356640"/>
</dbReference>
<evidence type="ECO:0000313" key="3">
    <source>
        <dbReference type="Proteomes" id="UP000007305"/>
    </source>
</evidence>
<dbReference type="InParanoid" id="A0A804QTL3"/>
<organism evidence="2 3">
    <name type="scientific">Zea mays</name>
    <name type="common">Maize</name>
    <dbReference type="NCBI Taxonomy" id="4577"/>
    <lineage>
        <taxon>Eukaryota</taxon>
        <taxon>Viridiplantae</taxon>
        <taxon>Streptophyta</taxon>
        <taxon>Embryophyta</taxon>
        <taxon>Tracheophyta</taxon>
        <taxon>Spermatophyta</taxon>
        <taxon>Magnoliopsida</taxon>
        <taxon>Liliopsida</taxon>
        <taxon>Poales</taxon>
        <taxon>Poaceae</taxon>
        <taxon>PACMAD clade</taxon>
        <taxon>Panicoideae</taxon>
        <taxon>Andropogonodae</taxon>
        <taxon>Andropogoneae</taxon>
        <taxon>Tripsacinae</taxon>
        <taxon>Zea</taxon>
    </lineage>
</organism>
<accession>A0A804QTL3</accession>
<sequence>MRFENRKFRGKVIIRAPDIVPKGGDVPIMDVIDPIKKIMSLFIIPLVSQESGPRPGPNPFSFVQLRARSTSPSQLVLTVRPASPPARDLAQLPPPSGSSSC</sequence>
<protein>
    <submittedName>
        <fullName evidence="2">Uncharacterized protein</fullName>
    </submittedName>
</protein>
<name>A0A804QTL3_MAIZE</name>
<proteinExistence type="predicted"/>
<evidence type="ECO:0000313" key="2">
    <source>
        <dbReference type="EnsemblPlants" id="Zm00001eb356640_P001"/>
    </source>
</evidence>
<reference evidence="2" key="3">
    <citation type="submission" date="2021-05" db="UniProtKB">
        <authorList>
            <consortium name="EnsemblPlants"/>
        </authorList>
    </citation>
    <scope>IDENTIFICATION</scope>
    <source>
        <strain evidence="2">cv. B73</strain>
    </source>
</reference>
<evidence type="ECO:0000256" key="1">
    <source>
        <dbReference type="SAM" id="MobiDB-lite"/>
    </source>
</evidence>
<feature type="region of interest" description="Disordered" evidence="1">
    <location>
        <begin position="79"/>
        <end position="101"/>
    </location>
</feature>
<reference evidence="3" key="1">
    <citation type="journal article" date="2009" name="Science">
        <title>The B73 maize genome: complexity, diversity, and dynamics.</title>
        <authorList>
            <person name="Schnable P.S."/>
            <person name="Ware D."/>
            <person name="Fulton R.S."/>
            <person name="Stein J.C."/>
            <person name="Wei F."/>
            <person name="Pasternak S."/>
            <person name="Liang C."/>
            <person name="Zhang J."/>
            <person name="Fulton L."/>
            <person name="Graves T.A."/>
            <person name="Minx P."/>
            <person name="Reily A.D."/>
            <person name="Courtney L."/>
            <person name="Kruchowski S.S."/>
            <person name="Tomlinson C."/>
            <person name="Strong C."/>
            <person name="Delehaunty K."/>
            <person name="Fronick C."/>
            <person name="Courtney B."/>
            <person name="Rock S.M."/>
            <person name="Belter E."/>
            <person name="Du F."/>
            <person name="Kim K."/>
            <person name="Abbott R.M."/>
            <person name="Cotton M."/>
            <person name="Levy A."/>
            <person name="Marchetto P."/>
            <person name="Ochoa K."/>
            <person name="Jackson S.M."/>
            <person name="Gillam B."/>
            <person name="Chen W."/>
            <person name="Yan L."/>
            <person name="Higginbotham J."/>
            <person name="Cardenas M."/>
            <person name="Waligorski J."/>
            <person name="Applebaum E."/>
            <person name="Phelps L."/>
            <person name="Falcone J."/>
            <person name="Kanchi K."/>
            <person name="Thane T."/>
            <person name="Scimone A."/>
            <person name="Thane N."/>
            <person name="Henke J."/>
            <person name="Wang T."/>
            <person name="Ruppert J."/>
            <person name="Shah N."/>
            <person name="Rotter K."/>
            <person name="Hodges J."/>
            <person name="Ingenthron E."/>
            <person name="Cordes M."/>
            <person name="Kohlberg S."/>
            <person name="Sgro J."/>
            <person name="Delgado B."/>
            <person name="Mead K."/>
            <person name="Chinwalla A."/>
            <person name="Leonard S."/>
            <person name="Crouse K."/>
            <person name="Collura K."/>
            <person name="Kudrna D."/>
            <person name="Currie J."/>
            <person name="He R."/>
            <person name="Angelova A."/>
            <person name="Rajasekar S."/>
            <person name="Mueller T."/>
            <person name="Lomeli R."/>
            <person name="Scara G."/>
            <person name="Ko A."/>
            <person name="Delaney K."/>
            <person name="Wissotski M."/>
            <person name="Lopez G."/>
            <person name="Campos D."/>
            <person name="Braidotti M."/>
            <person name="Ashley E."/>
            <person name="Golser W."/>
            <person name="Kim H."/>
            <person name="Lee S."/>
            <person name="Lin J."/>
            <person name="Dujmic Z."/>
            <person name="Kim W."/>
            <person name="Talag J."/>
            <person name="Zuccolo A."/>
            <person name="Fan C."/>
            <person name="Sebastian A."/>
            <person name="Kramer M."/>
            <person name="Spiegel L."/>
            <person name="Nascimento L."/>
            <person name="Zutavern T."/>
            <person name="Miller B."/>
            <person name="Ambroise C."/>
            <person name="Muller S."/>
            <person name="Spooner W."/>
            <person name="Narechania A."/>
            <person name="Ren L."/>
            <person name="Wei S."/>
            <person name="Kumari S."/>
            <person name="Faga B."/>
            <person name="Levy M.J."/>
            <person name="McMahan L."/>
            <person name="Van Buren P."/>
            <person name="Vaughn M.W."/>
            <person name="Ying K."/>
            <person name="Yeh C.-T."/>
            <person name="Emrich S.J."/>
            <person name="Jia Y."/>
            <person name="Kalyanaraman A."/>
            <person name="Hsia A.-P."/>
            <person name="Barbazuk W.B."/>
            <person name="Baucom R.S."/>
            <person name="Brutnell T.P."/>
            <person name="Carpita N.C."/>
            <person name="Chaparro C."/>
            <person name="Chia J.-M."/>
            <person name="Deragon J.-M."/>
            <person name="Estill J.C."/>
            <person name="Fu Y."/>
            <person name="Jeddeloh J.A."/>
            <person name="Han Y."/>
            <person name="Lee H."/>
            <person name="Li P."/>
            <person name="Lisch D.R."/>
            <person name="Liu S."/>
            <person name="Liu Z."/>
            <person name="Nagel D.H."/>
            <person name="McCann M.C."/>
            <person name="SanMiguel P."/>
            <person name="Myers A.M."/>
            <person name="Nettleton D."/>
            <person name="Nguyen J."/>
            <person name="Penning B.W."/>
            <person name="Ponnala L."/>
            <person name="Schneider K.L."/>
            <person name="Schwartz D.C."/>
            <person name="Sharma A."/>
            <person name="Soderlund C."/>
            <person name="Springer N.M."/>
            <person name="Sun Q."/>
            <person name="Wang H."/>
            <person name="Waterman M."/>
            <person name="Westerman R."/>
            <person name="Wolfgruber T.K."/>
            <person name="Yang L."/>
            <person name="Yu Y."/>
            <person name="Zhang L."/>
            <person name="Zhou S."/>
            <person name="Zhu Q."/>
            <person name="Bennetzen J.L."/>
            <person name="Dawe R.K."/>
            <person name="Jiang J."/>
            <person name="Jiang N."/>
            <person name="Presting G.G."/>
            <person name="Wessler S.R."/>
            <person name="Aluru S."/>
            <person name="Martienssen R.A."/>
            <person name="Clifton S.W."/>
            <person name="McCombie W.R."/>
            <person name="Wing R.A."/>
            <person name="Wilson R.K."/>
        </authorList>
    </citation>
    <scope>NUCLEOTIDE SEQUENCE [LARGE SCALE GENOMIC DNA]</scope>
    <source>
        <strain evidence="3">cv. B73</strain>
    </source>
</reference>
<dbReference type="Gramene" id="Zm00001eb356640_T001">
    <property type="protein sequence ID" value="Zm00001eb356640_P001"/>
    <property type="gene ID" value="Zm00001eb356640"/>
</dbReference>
<reference evidence="2" key="2">
    <citation type="submission" date="2019-07" db="EMBL/GenBank/DDBJ databases">
        <authorList>
            <person name="Seetharam A."/>
            <person name="Woodhouse M."/>
            <person name="Cannon E."/>
        </authorList>
    </citation>
    <scope>NUCLEOTIDE SEQUENCE [LARGE SCALE GENOMIC DNA]</scope>
    <source>
        <strain evidence="2">cv. B73</strain>
    </source>
</reference>
<dbReference type="AlphaFoldDB" id="A0A804QTL3"/>
<dbReference type="Proteomes" id="UP000007305">
    <property type="component" value="Chromosome 8"/>
</dbReference>
<keyword evidence="3" id="KW-1185">Reference proteome</keyword>
<feature type="compositionally biased region" description="Pro residues" evidence="1">
    <location>
        <begin position="92"/>
        <end position="101"/>
    </location>
</feature>